<dbReference type="AlphaFoldDB" id="A0A836GGG4"/>
<accession>A0A836GGG4</accession>
<dbReference type="Proteomes" id="UP000674179">
    <property type="component" value="Chromosome 35"/>
</dbReference>
<comment type="caution">
    <text evidence="1">The sequence shown here is derived from an EMBL/GenBank/DDBJ whole genome shotgun (WGS) entry which is preliminary data.</text>
</comment>
<gene>
    <name evidence="1" type="ORF">CUR178_00788</name>
</gene>
<dbReference type="KEGG" id="lenr:94168076"/>
<dbReference type="GeneID" id="94168076"/>
<protein>
    <submittedName>
        <fullName evidence="1">Uncharacterized protein</fullName>
    </submittedName>
</protein>
<dbReference type="OrthoDB" id="10328873at2759"/>
<proteinExistence type="predicted"/>
<evidence type="ECO:0000313" key="1">
    <source>
        <dbReference type="EMBL" id="KAG5467147.1"/>
    </source>
</evidence>
<evidence type="ECO:0000313" key="2">
    <source>
        <dbReference type="Proteomes" id="UP000674179"/>
    </source>
</evidence>
<organism evidence="1 2">
    <name type="scientific">Leishmania enriettii</name>
    <dbReference type="NCBI Taxonomy" id="5663"/>
    <lineage>
        <taxon>Eukaryota</taxon>
        <taxon>Discoba</taxon>
        <taxon>Euglenozoa</taxon>
        <taxon>Kinetoplastea</taxon>
        <taxon>Metakinetoplastina</taxon>
        <taxon>Trypanosomatida</taxon>
        <taxon>Trypanosomatidae</taxon>
        <taxon>Leishmaniinae</taxon>
        <taxon>Leishmania</taxon>
    </lineage>
</organism>
<keyword evidence="2" id="KW-1185">Reference proteome</keyword>
<dbReference type="RefSeq" id="XP_067688669.1">
    <property type="nucleotide sequence ID" value="XM_067832566.1"/>
</dbReference>
<dbReference type="EMBL" id="JAFHKP010000035">
    <property type="protein sequence ID" value="KAG5467147.1"/>
    <property type="molecule type" value="Genomic_DNA"/>
</dbReference>
<name>A0A836GGG4_LEIEN</name>
<reference evidence="1 2" key="1">
    <citation type="submission" date="2021-02" db="EMBL/GenBank/DDBJ databases">
        <title>Leishmania (Mundinia) enrietti genome sequencing and assembly.</title>
        <authorList>
            <person name="Almutairi H."/>
            <person name="Gatherer D."/>
        </authorList>
    </citation>
    <scope>NUCLEOTIDE SEQUENCE [LARGE SCALE GENOMIC DNA]</scope>
    <source>
        <strain evidence="1">CUR178</strain>
    </source>
</reference>
<sequence length="64" mass="7081">MTVLKAAMELLDVFLTNPSRYTGGFPSTALTSVRTLLSMFVDMCAFGCRVFFSLPVAVGWRTKK</sequence>